<accession>A0A5K3G2N8</accession>
<protein>
    <submittedName>
        <fullName evidence="1">Uncharacterized protein</fullName>
    </submittedName>
</protein>
<organism evidence="1">
    <name type="scientific">Mesocestoides corti</name>
    <name type="common">Flatworm</name>
    <dbReference type="NCBI Taxonomy" id="53468"/>
    <lineage>
        <taxon>Eukaryota</taxon>
        <taxon>Metazoa</taxon>
        <taxon>Spiralia</taxon>
        <taxon>Lophotrochozoa</taxon>
        <taxon>Platyhelminthes</taxon>
        <taxon>Cestoda</taxon>
        <taxon>Eucestoda</taxon>
        <taxon>Cyclophyllidea</taxon>
        <taxon>Mesocestoididae</taxon>
        <taxon>Mesocestoides</taxon>
    </lineage>
</organism>
<sequence length="116" mass="13116">MPEKLCPRLAFDSTSLAHFRKKKRKRKKTKFPLSLPLCSLIDEWHACPHAVVVADTFLLPFSIIVNCVCDTAIAFCLQNRIADLANLHANLISQLISHLGGRSWTDQPHFLIYAFA</sequence>
<proteinExistence type="predicted"/>
<dbReference type="WBParaSite" id="MCU_014501-RA">
    <property type="protein sequence ID" value="MCU_014501-RA"/>
    <property type="gene ID" value="MCU_014501"/>
</dbReference>
<dbReference type="AlphaFoldDB" id="A0A5K3G2N8"/>
<evidence type="ECO:0000313" key="1">
    <source>
        <dbReference type="WBParaSite" id="MCU_014501-RA"/>
    </source>
</evidence>
<reference evidence="1" key="1">
    <citation type="submission" date="2019-11" db="UniProtKB">
        <authorList>
            <consortium name="WormBaseParasite"/>
        </authorList>
    </citation>
    <scope>IDENTIFICATION</scope>
</reference>
<name>A0A5K3G2N8_MESCO</name>